<name>A0A251R9U8_PRUPE</name>
<sequence length="97" mass="10498">MPWIFISKLLLLGTHLLKYGNKSLQSTSSTPSSTSATRILKISSLDNAFFQGKTGPRPANGSSGQGQAWARLGTHQPRHFPTGKSNLCCYMGKVTQC</sequence>
<evidence type="ECO:0000256" key="1">
    <source>
        <dbReference type="SAM" id="SignalP"/>
    </source>
</evidence>
<evidence type="ECO:0000313" key="2">
    <source>
        <dbReference type="EMBL" id="ONI32829.1"/>
    </source>
</evidence>
<evidence type="ECO:0008006" key="4">
    <source>
        <dbReference type="Google" id="ProtNLM"/>
    </source>
</evidence>
<evidence type="ECO:0000313" key="3">
    <source>
        <dbReference type="Proteomes" id="UP000006882"/>
    </source>
</evidence>
<dbReference type="EMBL" id="CM007651">
    <property type="protein sequence ID" value="ONI32829.1"/>
    <property type="molecule type" value="Genomic_DNA"/>
</dbReference>
<gene>
    <name evidence="2" type="ORF">PRUPE_1G388800</name>
</gene>
<feature type="signal peptide" evidence="1">
    <location>
        <begin position="1"/>
        <end position="16"/>
    </location>
</feature>
<keyword evidence="1" id="KW-0732">Signal</keyword>
<feature type="chain" id="PRO_5012625935" description="Secreted protein" evidence="1">
    <location>
        <begin position="17"/>
        <end position="97"/>
    </location>
</feature>
<dbReference type="AlphaFoldDB" id="A0A251R9U8"/>
<protein>
    <recommendedName>
        <fullName evidence="4">Secreted protein</fullName>
    </recommendedName>
</protein>
<accession>A0A251R9U8</accession>
<proteinExistence type="predicted"/>
<organism evidence="2 3">
    <name type="scientific">Prunus persica</name>
    <name type="common">Peach</name>
    <name type="synonym">Amygdalus persica</name>
    <dbReference type="NCBI Taxonomy" id="3760"/>
    <lineage>
        <taxon>Eukaryota</taxon>
        <taxon>Viridiplantae</taxon>
        <taxon>Streptophyta</taxon>
        <taxon>Embryophyta</taxon>
        <taxon>Tracheophyta</taxon>
        <taxon>Spermatophyta</taxon>
        <taxon>Magnoliopsida</taxon>
        <taxon>eudicotyledons</taxon>
        <taxon>Gunneridae</taxon>
        <taxon>Pentapetalae</taxon>
        <taxon>rosids</taxon>
        <taxon>fabids</taxon>
        <taxon>Rosales</taxon>
        <taxon>Rosaceae</taxon>
        <taxon>Amygdaloideae</taxon>
        <taxon>Amygdaleae</taxon>
        <taxon>Prunus</taxon>
    </lineage>
</organism>
<reference evidence="2 3" key="1">
    <citation type="journal article" date="2013" name="Nat. Genet.">
        <title>The high-quality draft genome of peach (Prunus persica) identifies unique patterns of genetic diversity, domestication and genome evolution.</title>
        <authorList>
            <consortium name="International Peach Genome Initiative"/>
            <person name="Verde I."/>
            <person name="Abbott A.G."/>
            <person name="Scalabrin S."/>
            <person name="Jung S."/>
            <person name="Shu S."/>
            <person name="Marroni F."/>
            <person name="Zhebentyayeva T."/>
            <person name="Dettori M.T."/>
            <person name="Grimwood J."/>
            <person name="Cattonaro F."/>
            <person name="Zuccolo A."/>
            <person name="Rossini L."/>
            <person name="Jenkins J."/>
            <person name="Vendramin E."/>
            <person name="Meisel L.A."/>
            <person name="Decroocq V."/>
            <person name="Sosinski B."/>
            <person name="Prochnik S."/>
            <person name="Mitros T."/>
            <person name="Policriti A."/>
            <person name="Cipriani G."/>
            <person name="Dondini L."/>
            <person name="Ficklin S."/>
            <person name="Goodstein D.M."/>
            <person name="Xuan P."/>
            <person name="Del Fabbro C."/>
            <person name="Aramini V."/>
            <person name="Copetti D."/>
            <person name="Gonzalez S."/>
            <person name="Horner D.S."/>
            <person name="Falchi R."/>
            <person name="Lucas S."/>
            <person name="Mica E."/>
            <person name="Maldonado J."/>
            <person name="Lazzari B."/>
            <person name="Bielenberg D."/>
            <person name="Pirona R."/>
            <person name="Miculan M."/>
            <person name="Barakat A."/>
            <person name="Testolin R."/>
            <person name="Stella A."/>
            <person name="Tartarini S."/>
            <person name="Tonutti P."/>
            <person name="Arus P."/>
            <person name="Orellana A."/>
            <person name="Wells C."/>
            <person name="Main D."/>
            <person name="Vizzotto G."/>
            <person name="Silva H."/>
            <person name="Salamini F."/>
            <person name="Schmutz J."/>
            <person name="Morgante M."/>
            <person name="Rokhsar D.S."/>
        </authorList>
    </citation>
    <scope>NUCLEOTIDE SEQUENCE [LARGE SCALE GENOMIC DNA]</scope>
    <source>
        <strain evidence="3">cv. Nemared</strain>
    </source>
</reference>
<dbReference type="Proteomes" id="UP000006882">
    <property type="component" value="Chromosome G1"/>
</dbReference>
<keyword evidence="3" id="KW-1185">Reference proteome</keyword>
<dbReference type="Gramene" id="ONI32829">
    <property type="protein sequence ID" value="ONI32829"/>
    <property type="gene ID" value="PRUPE_1G388800"/>
</dbReference>